<name>A0A1E4TBB4_9ASCO</name>
<dbReference type="OrthoDB" id="4096667at2759"/>
<keyword evidence="4" id="KW-1185">Reference proteome</keyword>
<feature type="domain" description="SWI/SNF and RSC complexes subunit Ssr4 C-terminal" evidence="2">
    <location>
        <begin position="60"/>
        <end position="109"/>
    </location>
</feature>
<feature type="compositionally biased region" description="Basic residues" evidence="1">
    <location>
        <begin position="1"/>
        <end position="10"/>
    </location>
</feature>
<feature type="region of interest" description="Disordered" evidence="1">
    <location>
        <begin position="249"/>
        <end position="268"/>
    </location>
</feature>
<proteinExistence type="predicted"/>
<feature type="region of interest" description="Disordered" evidence="1">
    <location>
        <begin position="1"/>
        <end position="63"/>
    </location>
</feature>
<reference evidence="4" key="1">
    <citation type="submission" date="2016-02" db="EMBL/GenBank/DDBJ databases">
        <title>Comparative genomics of biotechnologically important yeasts.</title>
        <authorList>
            <consortium name="DOE Joint Genome Institute"/>
            <person name="Riley R."/>
            <person name="Haridas S."/>
            <person name="Wolfe K.H."/>
            <person name="Lopes M.R."/>
            <person name="Hittinger C.T."/>
            <person name="Goker M."/>
            <person name="Salamov A."/>
            <person name="Wisecaver J."/>
            <person name="Long T.M."/>
            <person name="Aerts A.L."/>
            <person name="Barry K."/>
            <person name="Choi C."/>
            <person name="Clum A."/>
            <person name="Coughlan A.Y."/>
            <person name="Deshpande S."/>
            <person name="Douglass A.P."/>
            <person name="Hanson S.J."/>
            <person name="Klenk H.-P."/>
            <person name="Labutti K."/>
            <person name="Lapidus A."/>
            <person name="Lindquist E."/>
            <person name="Lipzen A."/>
            <person name="Meier-Kolthoff J.P."/>
            <person name="Ohm R.A."/>
            <person name="Otillar R.P."/>
            <person name="Pangilinan J."/>
            <person name="Peng Y."/>
            <person name="Rokas A."/>
            <person name="Rosa C.A."/>
            <person name="Scheuner C."/>
            <person name="Sibirny A.A."/>
            <person name="Slot J.C."/>
            <person name="Stielow J.B."/>
            <person name="Sun H."/>
            <person name="Kurtzman C.P."/>
            <person name="Blackwell M."/>
            <person name="Jeffries T.W."/>
            <person name="Grigoriev I.V."/>
        </authorList>
    </citation>
    <scope>NUCLEOTIDE SEQUENCE [LARGE SCALE GENOMIC DNA]</scope>
    <source>
        <strain evidence="4">NRRL Y-17796</strain>
    </source>
</reference>
<accession>A0A1E4TBB4</accession>
<feature type="compositionally biased region" description="Low complexity" evidence="1">
    <location>
        <begin position="28"/>
        <end position="38"/>
    </location>
</feature>
<dbReference type="Pfam" id="PF20497">
    <property type="entry name" value="SWI-SNF_Ssr4_C"/>
    <property type="match status" value="1"/>
</dbReference>
<sequence>MQSIHPAKRARFGDAGPPPMNTPPPSNQPTGRRMVPPQGGAPPPRPGMGPPGRPVPVISEEDEAIRGDEIDVLSARDIAIMRYVRNHEWMSEVLGSAQTTRSIISPSLGTEIFAPEGEDPVKYLQEKIAKEKEEIEKLSAEIIDTTPNTAIGTVYQEAYNALSAPSADCDAISAEVEAKAHIKIVARPRVVKTPWKLTEEEAAAQTTAGPGLAPETAATQENGDVTMGMQMDEPSGLSDIVLDSLPEADFAQDGASGEQAEESLTFGI</sequence>
<gene>
    <name evidence="3" type="ORF">CANCADRAFT_133273</name>
</gene>
<evidence type="ECO:0000313" key="4">
    <source>
        <dbReference type="Proteomes" id="UP000095023"/>
    </source>
</evidence>
<evidence type="ECO:0000256" key="1">
    <source>
        <dbReference type="SAM" id="MobiDB-lite"/>
    </source>
</evidence>
<feature type="compositionally biased region" description="Pro residues" evidence="1">
    <location>
        <begin position="39"/>
        <end position="54"/>
    </location>
</feature>
<dbReference type="AlphaFoldDB" id="A0A1E4TBB4"/>
<dbReference type="InterPro" id="IPR046464">
    <property type="entry name" value="SWI-SNF_Ssr4_C"/>
</dbReference>
<dbReference type="EMBL" id="KV453843">
    <property type="protein sequence ID" value="ODV89050.1"/>
    <property type="molecule type" value="Genomic_DNA"/>
</dbReference>
<protein>
    <recommendedName>
        <fullName evidence="2">SWI/SNF and RSC complexes subunit Ssr4 C-terminal domain-containing protein</fullName>
    </recommendedName>
</protein>
<feature type="compositionally biased region" description="Pro residues" evidence="1">
    <location>
        <begin position="16"/>
        <end position="27"/>
    </location>
</feature>
<evidence type="ECO:0000313" key="3">
    <source>
        <dbReference type="EMBL" id="ODV89050.1"/>
    </source>
</evidence>
<organism evidence="3 4">
    <name type="scientific">Tortispora caseinolytica NRRL Y-17796</name>
    <dbReference type="NCBI Taxonomy" id="767744"/>
    <lineage>
        <taxon>Eukaryota</taxon>
        <taxon>Fungi</taxon>
        <taxon>Dikarya</taxon>
        <taxon>Ascomycota</taxon>
        <taxon>Saccharomycotina</taxon>
        <taxon>Trigonopsidomycetes</taxon>
        <taxon>Trigonopsidales</taxon>
        <taxon>Trigonopsidaceae</taxon>
        <taxon>Tortispora</taxon>
    </lineage>
</organism>
<evidence type="ECO:0000259" key="2">
    <source>
        <dbReference type="Pfam" id="PF20497"/>
    </source>
</evidence>
<dbReference type="Proteomes" id="UP000095023">
    <property type="component" value="Unassembled WGS sequence"/>
</dbReference>